<organism evidence="2 3">
    <name type="scientific">Barrientosiimonas endolithica</name>
    <dbReference type="NCBI Taxonomy" id="1535208"/>
    <lineage>
        <taxon>Bacteria</taxon>
        <taxon>Bacillati</taxon>
        <taxon>Actinomycetota</taxon>
        <taxon>Actinomycetes</taxon>
        <taxon>Micrococcales</taxon>
        <taxon>Dermacoccaceae</taxon>
        <taxon>Barrientosiimonas</taxon>
    </lineage>
</organism>
<name>A0ABN6YKK3_9MICO</name>
<evidence type="ECO:0000313" key="2">
    <source>
        <dbReference type="EMBL" id="BDZ57868.1"/>
    </source>
</evidence>
<reference evidence="3" key="1">
    <citation type="journal article" date="2019" name="Int. J. Syst. Evol. Microbiol.">
        <title>The Global Catalogue of Microorganisms (GCM) 10K type strain sequencing project: providing services to taxonomists for standard genome sequencing and annotation.</title>
        <authorList>
            <consortium name="The Broad Institute Genomics Platform"/>
            <consortium name="The Broad Institute Genome Sequencing Center for Infectious Disease"/>
            <person name="Wu L."/>
            <person name="Ma J."/>
        </authorList>
    </citation>
    <scope>NUCLEOTIDE SEQUENCE [LARGE SCALE GENOMIC DNA]</scope>
    <source>
        <strain evidence="3">NBRC 110608</strain>
    </source>
</reference>
<feature type="compositionally biased region" description="Basic and acidic residues" evidence="1">
    <location>
        <begin position="74"/>
        <end position="97"/>
    </location>
</feature>
<proteinExistence type="predicted"/>
<evidence type="ECO:0008006" key="4">
    <source>
        <dbReference type="Google" id="ProtNLM"/>
    </source>
</evidence>
<gene>
    <name evidence="2" type="ORF">GCM10025872_15250</name>
</gene>
<protein>
    <recommendedName>
        <fullName evidence="4">DUF4355 domain-containing protein</fullName>
    </recommendedName>
</protein>
<dbReference type="RefSeq" id="WP_289232745.1">
    <property type="nucleotide sequence ID" value="NZ_AP027735.1"/>
</dbReference>
<feature type="compositionally biased region" description="Low complexity" evidence="1">
    <location>
        <begin position="1"/>
        <end position="21"/>
    </location>
</feature>
<dbReference type="EMBL" id="AP027735">
    <property type="protein sequence ID" value="BDZ57868.1"/>
    <property type="molecule type" value="Genomic_DNA"/>
</dbReference>
<feature type="region of interest" description="Disordered" evidence="1">
    <location>
        <begin position="165"/>
        <end position="208"/>
    </location>
</feature>
<evidence type="ECO:0000313" key="3">
    <source>
        <dbReference type="Proteomes" id="UP001321421"/>
    </source>
</evidence>
<dbReference type="Proteomes" id="UP001321421">
    <property type="component" value="Chromosome"/>
</dbReference>
<feature type="region of interest" description="Disordered" evidence="1">
    <location>
        <begin position="1"/>
        <end position="97"/>
    </location>
</feature>
<accession>A0ABN6YKK3</accession>
<evidence type="ECO:0000256" key="1">
    <source>
        <dbReference type="SAM" id="MobiDB-lite"/>
    </source>
</evidence>
<feature type="compositionally biased region" description="Low complexity" evidence="1">
    <location>
        <begin position="38"/>
        <end position="58"/>
    </location>
</feature>
<keyword evidence="3" id="KW-1185">Reference proteome</keyword>
<sequence length="208" mass="22597">MEDNSSITTETTSTEVEVVQTPHTPAATEDLNRRTSVEQPETEPAAAATTDTPVLDDPGTADETTGEEAPTDSRLAKVRQEAKGLRERLRASESEADTLREQVAAMRRAEAARAATEAGMADGNDLFRADGDPLDLDDLFGEDGTLDTERLTETVAAALEEHPHWRRQQAMPGRKQPLANLRPGATPTDIGWGPRSMTWQDALHGRGR</sequence>